<dbReference type="AlphaFoldDB" id="A0A445EXY2"/>
<reference evidence="1 2" key="1">
    <citation type="submission" date="2018-09" db="EMBL/GenBank/DDBJ databases">
        <title>A high-quality reference genome of wild soybean provides a powerful tool to mine soybean genomes.</title>
        <authorList>
            <person name="Xie M."/>
            <person name="Chung C.Y.L."/>
            <person name="Li M.-W."/>
            <person name="Wong F.-L."/>
            <person name="Chan T.-F."/>
            <person name="Lam H.-M."/>
        </authorList>
    </citation>
    <scope>NUCLEOTIDE SEQUENCE [LARGE SCALE GENOMIC DNA]</scope>
    <source>
        <strain evidence="2">cv. W05</strain>
        <tissue evidence="1">Hypocotyl of etiolated seedlings</tissue>
    </source>
</reference>
<evidence type="ECO:0000313" key="2">
    <source>
        <dbReference type="Proteomes" id="UP000289340"/>
    </source>
</evidence>
<keyword evidence="2" id="KW-1185">Reference proteome</keyword>
<dbReference type="EMBL" id="QZWG01001072">
    <property type="protein sequence ID" value="RZB41214.1"/>
    <property type="molecule type" value="Genomic_DNA"/>
</dbReference>
<comment type="caution">
    <text evidence="1">The sequence shown here is derived from an EMBL/GenBank/DDBJ whole genome shotgun (WGS) entry which is preliminary data.</text>
</comment>
<dbReference type="Proteomes" id="UP000289340">
    <property type="component" value="Unassembled WGS sequence"/>
</dbReference>
<evidence type="ECO:0000313" key="1">
    <source>
        <dbReference type="EMBL" id="RZB41214.1"/>
    </source>
</evidence>
<gene>
    <name evidence="1" type="ORF">D0Y65_055401</name>
</gene>
<protein>
    <submittedName>
        <fullName evidence="1">Uncharacterized protein</fullName>
    </submittedName>
</protein>
<sequence length="118" mass="13802">MVGEEPARNAPMQTLMDYLTSQLNENNNIQLPTLPQGVLFDFKHGFLQMVENNQFNGAFYEDPMMHLKRFLRLCDTIKQPQVSKKYIRLVVFPFSLNGKAWKWLGALLNWTQYSNAFL</sequence>
<organism evidence="1 2">
    <name type="scientific">Glycine soja</name>
    <name type="common">Wild soybean</name>
    <dbReference type="NCBI Taxonomy" id="3848"/>
    <lineage>
        <taxon>Eukaryota</taxon>
        <taxon>Viridiplantae</taxon>
        <taxon>Streptophyta</taxon>
        <taxon>Embryophyta</taxon>
        <taxon>Tracheophyta</taxon>
        <taxon>Spermatophyta</taxon>
        <taxon>Magnoliopsida</taxon>
        <taxon>eudicotyledons</taxon>
        <taxon>Gunneridae</taxon>
        <taxon>Pentapetalae</taxon>
        <taxon>rosids</taxon>
        <taxon>fabids</taxon>
        <taxon>Fabales</taxon>
        <taxon>Fabaceae</taxon>
        <taxon>Papilionoideae</taxon>
        <taxon>50 kb inversion clade</taxon>
        <taxon>NPAAA clade</taxon>
        <taxon>indigoferoid/millettioid clade</taxon>
        <taxon>Phaseoleae</taxon>
        <taxon>Glycine</taxon>
        <taxon>Glycine subgen. Soja</taxon>
    </lineage>
</organism>
<accession>A0A445EXY2</accession>
<proteinExistence type="predicted"/>
<name>A0A445EXY2_GLYSO</name>